<feature type="region of interest" description="Disordered" evidence="1">
    <location>
        <begin position="1"/>
        <end position="23"/>
    </location>
</feature>
<keyword evidence="3" id="KW-1185">Reference proteome</keyword>
<dbReference type="RefSeq" id="WP_161479420.1">
    <property type="nucleotide sequence ID" value="NZ_WXEW01000003.1"/>
</dbReference>
<gene>
    <name evidence="2" type="ORF">GT755_09775</name>
</gene>
<name>A0A7C9NGN3_9ACTN</name>
<reference evidence="2 3" key="1">
    <citation type="submission" date="2020-01" db="EMBL/GenBank/DDBJ databases">
        <title>Herbidospora sp. NEAU-GS84 nov., a novel actinomycete isolated from soil.</title>
        <authorList>
            <person name="Han L."/>
        </authorList>
    </citation>
    <scope>NUCLEOTIDE SEQUENCE [LARGE SCALE GENOMIC DNA]</scope>
    <source>
        <strain evidence="2 3">NEAU-GS84</strain>
    </source>
</reference>
<dbReference type="AlphaFoldDB" id="A0A7C9NGN3"/>
<accession>A0A7C9NGN3</accession>
<evidence type="ECO:0000256" key="1">
    <source>
        <dbReference type="SAM" id="MobiDB-lite"/>
    </source>
</evidence>
<proteinExistence type="predicted"/>
<comment type="caution">
    <text evidence="2">The sequence shown here is derived from an EMBL/GenBank/DDBJ whole genome shotgun (WGS) entry which is preliminary data.</text>
</comment>
<sequence length="174" mass="20047">MTQPTKNDPIEPPGVTSADEPPRYGHSFYRAELIEVRCALCGHAGSYLDPDPDADLFDPPLPYFIGLDVAVRTLPDRYGWSRAHDLEPGHVPAYDQRWLCPTCTRDHHCDLNGHQTHPMAARRNRYGVLVGPHQRCTHCRSYLTHPTLTRPGPLRRIWLRLCVHFRRLHRDSTR</sequence>
<dbReference type="EMBL" id="WXEW01000003">
    <property type="protein sequence ID" value="NAS21972.1"/>
    <property type="molecule type" value="Genomic_DNA"/>
</dbReference>
<protein>
    <submittedName>
        <fullName evidence="2">Uncharacterized protein</fullName>
    </submittedName>
</protein>
<organism evidence="2 3">
    <name type="scientific">Herbidospora solisilvae</name>
    <dbReference type="NCBI Taxonomy" id="2696284"/>
    <lineage>
        <taxon>Bacteria</taxon>
        <taxon>Bacillati</taxon>
        <taxon>Actinomycetota</taxon>
        <taxon>Actinomycetes</taxon>
        <taxon>Streptosporangiales</taxon>
        <taxon>Streptosporangiaceae</taxon>
        <taxon>Herbidospora</taxon>
    </lineage>
</organism>
<dbReference type="Proteomes" id="UP000479526">
    <property type="component" value="Unassembled WGS sequence"/>
</dbReference>
<evidence type="ECO:0000313" key="3">
    <source>
        <dbReference type="Proteomes" id="UP000479526"/>
    </source>
</evidence>
<evidence type="ECO:0000313" key="2">
    <source>
        <dbReference type="EMBL" id="NAS21972.1"/>
    </source>
</evidence>